<dbReference type="GO" id="GO:0003723">
    <property type="term" value="F:RNA binding"/>
    <property type="evidence" value="ECO:0007669"/>
    <property type="project" value="UniProtKB-KW"/>
</dbReference>
<dbReference type="Proteomes" id="UP000594463">
    <property type="component" value="Chromosome"/>
</dbReference>
<evidence type="ECO:0000313" key="10">
    <source>
        <dbReference type="EMBL" id="QPM68626.1"/>
    </source>
</evidence>
<keyword evidence="7" id="KW-0051">Antiviral defense</keyword>
<dbReference type="Pfam" id="PF03787">
    <property type="entry name" value="RAMPs"/>
    <property type="match status" value="1"/>
</dbReference>
<feature type="domain" description="CRISPR type III-associated protein" evidence="9">
    <location>
        <begin position="14"/>
        <end position="206"/>
    </location>
</feature>
<evidence type="ECO:0000256" key="3">
    <source>
        <dbReference type="ARBA" id="ARBA00022722"/>
    </source>
</evidence>
<reference evidence="10 11" key="1">
    <citation type="journal article" date="2021" name="Nat. Commun.">
        <title>Isolation of a member of the candidate phylum Atribacteria reveals a unique cell membrane structure.</title>
        <authorList>
            <person name="Taiki K."/>
            <person name="Nobu M.K."/>
            <person name="Kusada H."/>
            <person name="Meng X.-Y."/>
            <person name="Hosoki N."/>
            <person name="Uematsu K."/>
            <person name="Yoshioka H."/>
            <person name="Kamagata Y."/>
            <person name="Tamaki H."/>
        </authorList>
    </citation>
    <scope>NUCLEOTIDE SEQUENCE [LARGE SCALE GENOMIC DNA]</scope>
    <source>
        <strain evidence="10 11">RT761</strain>
    </source>
</reference>
<evidence type="ECO:0000256" key="2">
    <source>
        <dbReference type="ARBA" id="ARBA00022150"/>
    </source>
</evidence>
<name>A0A7T1F3R1_ATRLM</name>
<protein>
    <recommendedName>
        <fullName evidence="2">CRISPR system Cms endoribonuclease Csm3</fullName>
    </recommendedName>
    <alternativeName>
        <fullName evidence="8">CRISPR type III A-associated RAMP protein Csm3</fullName>
    </alternativeName>
</protein>
<keyword evidence="6" id="KW-0694">RNA-binding</keyword>
<comment type="similarity">
    <text evidence="1">Belongs to the CRISPR-associated Csm3 family.</text>
</comment>
<evidence type="ECO:0000256" key="7">
    <source>
        <dbReference type="ARBA" id="ARBA00023118"/>
    </source>
</evidence>
<dbReference type="InterPro" id="IPR013412">
    <property type="entry name" value="CRISPR-assoc_RAMP_Csm3"/>
</dbReference>
<dbReference type="NCBIfam" id="TIGR02582">
    <property type="entry name" value="cas7_TM1809"/>
    <property type="match status" value="1"/>
</dbReference>
<dbReference type="InterPro" id="IPR052216">
    <property type="entry name" value="CRISPR_Csm3_endoribonuclease"/>
</dbReference>
<evidence type="ECO:0000259" key="9">
    <source>
        <dbReference type="Pfam" id="PF03787"/>
    </source>
</evidence>
<dbReference type="RefSeq" id="WP_218111126.1">
    <property type="nucleotide sequence ID" value="NZ_CP065383.1"/>
</dbReference>
<proteinExistence type="inferred from homology"/>
<evidence type="ECO:0000256" key="1">
    <source>
        <dbReference type="ARBA" id="ARBA00006342"/>
    </source>
</evidence>
<dbReference type="GO" id="GO:0051607">
    <property type="term" value="P:defense response to virus"/>
    <property type="evidence" value="ECO:0007669"/>
    <property type="project" value="UniProtKB-KW"/>
</dbReference>
<dbReference type="GO" id="GO:0016787">
    <property type="term" value="F:hydrolase activity"/>
    <property type="evidence" value="ECO:0007669"/>
    <property type="project" value="UniProtKB-KW"/>
</dbReference>
<evidence type="ECO:0000256" key="5">
    <source>
        <dbReference type="ARBA" id="ARBA00022801"/>
    </source>
</evidence>
<keyword evidence="5" id="KW-0378">Hydrolase</keyword>
<dbReference type="PANTHER" id="PTHR35579">
    <property type="entry name" value="CRISPR SYSTEM CMS ENDORIBONUCLEASE CSM3"/>
    <property type="match status" value="1"/>
</dbReference>
<dbReference type="KEGG" id="alam:RT761_01848"/>
<dbReference type="PANTHER" id="PTHR35579:SF3">
    <property type="entry name" value="CRISPR SYSTEM CMS ENDORIBONUCLEASE CSM3"/>
    <property type="match status" value="1"/>
</dbReference>
<gene>
    <name evidence="10" type="primary">csm3</name>
    <name evidence="10" type="ORF">RT761_01848</name>
</gene>
<dbReference type="EMBL" id="CP065383">
    <property type="protein sequence ID" value="QPM68626.1"/>
    <property type="molecule type" value="Genomic_DNA"/>
</dbReference>
<evidence type="ECO:0000256" key="6">
    <source>
        <dbReference type="ARBA" id="ARBA00022884"/>
    </source>
</evidence>
<dbReference type="InterPro" id="IPR005537">
    <property type="entry name" value="RAMP_III_fam"/>
</dbReference>
<accession>A0A7T1F3R1</accession>
<dbReference type="GO" id="GO:0004519">
    <property type="term" value="F:endonuclease activity"/>
    <property type="evidence" value="ECO:0007669"/>
    <property type="project" value="UniProtKB-KW"/>
</dbReference>
<evidence type="ECO:0000256" key="4">
    <source>
        <dbReference type="ARBA" id="ARBA00022759"/>
    </source>
</evidence>
<dbReference type="AlphaFoldDB" id="A0A7T1F3R1"/>
<evidence type="ECO:0000313" key="11">
    <source>
        <dbReference type="Proteomes" id="UP000594463"/>
    </source>
</evidence>
<evidence type="ECO:0000256" key="8">
    <source>
        <dbReference type="ARBA" id="ARBA00033183"/>
    </source>
</evidence>
<sequence>MSQFLGKLFLNGKIAVQTGLHIGGSRETGEIGGMDNPVIKTVNGFPYIPGSSLKGKMRCTLERAEGKKGTRNEGGPCGCGKCLVCLLFGSHSSDDDKKTLSRLCVRDAWFDIEDFEKKFPALVEEKVFTEEKMENIIDRIKGSASNPRTLERVPAGTNFNFEMVLNIFDNDRDQIDQIIRFFIKGIRMVEDEYLGGSGTRGSGKVRFQNLTFSLKRKSEYLGNNLPITLLEKTDTDFDASELIQALLSHLER</sequence>
<keyword evidence="11" id="KW-1185">Reference proteome</keyword>
<keyword evidence="4" id="KW-0255">Endonuclease</keyword>
<keyword evidence="3" id="KW-0540">Nuclease</keyword>
<organism evidence="10 11">
    <name type="scientific">Atribacter laminatus</name>
    <dbReference type="NCBI Taxonomy" id="2847778"/>
    <lineage>
        <taxon>Bacteria</taxon>
        <taxon>Pseudomonadati</taxon>
        <taxon>Atribacterota</taxon>
        <taxon>Atribacteria</taxon>
        <taxon>Atribacterales</taxon>
        <taxon>Atribacteraceae</taxon>
        <taxon>Atribacter</taxon>
    </lineage>
</organism>